<evidence type="ECO:0000313" key="1">
    <source>
        <dbReference type="EMBL" id="MBD6615985.1"/>
    </source>
</evidence>
<accession>A0AA40SW18</accession>
<dbReference type="AlphaFoldDB" id="A0AA40SW18"/>
<evidence type="ECO:0000313" key="2">
    <source>
        <dbReference type="Proteomes" id="UP001165986"/>
    </source>
</evidence>
<dbReference type="InterPro" id="IPR010985">
    <property type="entry name" value="Ribbon_hlx_hlx"/>
</dbReference>
<protein>
    <submittedName>
        <fullName evidence="1">CopG family transcriptional regulator</fullName>
    </submittedName>
</protein>
<reference evidence="1" key="1">
    <citation type="submission" date="2019-07" db="EMBL/GenBank/DDBJ databases">
        <title>Toxilogical consequences of a new and cryptic species of cyanobacteria (Komarekiella delphini-convector) recovered from the epidermis of a bottlenose dolphin and 1500 ft. in the air.</title>
        <authorList>
            <person name="Brown A.O."/>
            <person name="Dvorak P."/>
            <person name="Villanueva C.D."/>
            <person name="Foss A.J."/>
            <person name="Garvey A.D."/>
            <person name="Gibson Q.A."/>
            <person name="Johansen J.R."/>
            <person name="Casamatta D.A."/>
        </authorList>
    </citation>
    <scope>NUCLEOTIDE SEQUENCE</scope>
    <source>
        <strain evidence="1">SJRDD-AB1</strain>
    </source>
</reference>
<gene>
    <name evidence="1" type="ORF">FNW02_09120</name>
</gene>
<dbReference type="RefSeq" id="WP_225225533.1">
    <property type="nucleotide sequence ID" value="NZ_VJXY01000007.1"/>
</dbReference>
<organism evidence="1 2">
    <name type="scientific">Komarekiella delphini-convector SJRDD-AB1</name>
    <dbReference type="NCBI Taxonomy" id="2593771"/>
    <lineage>
        <taxon>Bacteria</taxon>
        <taxon>Bacillati</taxon>
        <taxon>Cyanobacteriota</taxon>
        <taxon>Cyanophyceae</taxon>
        <taxon>Nostocales</taxon>
        <taxon>Nostocaceae</taxon>
        <taxon>Komarekiella</taxon>
        <taxon>Komarekiella delphini-convector</taxon>
    </lineage>
</organism>
<dbReference type="SUPFAM" id="SSF47598">
    <property type="entry name" value="Ribbon-helix-helix"/>
    <property type="match status" value="1"/>
</dbReference>
<name>A0AA40SW18_9NOST</name>
<proteinExistence type="predicted"/>
<dbReference type="Proteomes" id="UP001165986">
    <property type="component" value="Unassembled WGS sequence"/>
</dbReference>
<dbReference type="GO" id="GO:0006355">
    <property type="term" value="P:regulation of DNA-templated transcription"/>
    <property type="evidence" value="ECO:0007669"/>
    <property type="project" value="InterPro"/>
</dbReference>
<comment type="caution">
    <text evidence="1">The sequence shown here is derived from an EMBL/GenBank/DDBJ whole genome shotgun (WGS) entry which is preliminary data.</text>
</comment>
<sequence length="60" mass="6882">MNNKKWAIKRLTVNLTSGEVEKLEQYCKITGRAATDVIRELIRSIPADNSEVSERHKLVK</sequence>
<dbReference type="EMBL" id="VJXY01000007">
    <property type="protein sequence ID" value="MBD6615985.1"/>
    <property type="molecule type" value="Genomic_DNA"/>
</dbReference>
<keyword evidence="2" id="KW-1185">Reference proteome</keyword>